<reference evidence="1" key="2">
    <citation type="journal article" date="2021" name="PeerJ">
        <title>Extensive microbial diversity within the chicken gut microbiome revealed by metagenomics and culture.</title>
        <authorList>
            <person name="Gilroy R."/>
            <person name="Ravi A."/>
            <person name="Getino M."/>
            <person name="Pursley I."/>
            <person name="Horton D.L."/>
            <person name="Alikhan N.F."/>
            <person name="Baker D."/>
            <person name="Gharbi K."/>
            <person name="Hall N."/>
            <person name="Watson M."/>
            <person name="Adriaenssens E.M."/>
            <person name="Foster-Nyarko E."/>
            <person name="Jarju S."/>
            <person name="Secka A."/>
            <person name="Antonio M."/>
            <person name="Oren A."/>
            <person name="Chaudhuri R.R."/>
            <person name="La Ragione R."/>
            <person name="Hildebrand F."/>
            <person name="Pallen M.J."/>
        </authorList>
    </citation>
    <scope>NUCLEOTIDE SEQUENCE</scope>
    <source>
        <strain evidence="1">CHK193-30670</strain>
    </source>
</reference>
<protein>
    <submittedName>
        <fullName evidence="1">Uncharacterized protein</fullName>
    </submittedName>
</protein>
<accession>A0A9D1IPX3</accession>
<organism evidence="1 2">
    <name type="scientific">Candidatus Aphodocola excrementigallinarum</name>
    <dbReference type="NCBI Taxonomy" id="2840670"/>
    <lineage>
        <taxon>Bacteria</taxon>
        <taxon>Bacillati</taxon>
        <taxon>Bacillota</taxon>
        <taxon>Bacilli</taxon>
        <taxon>Candidatus Aphodocola</taxon>
    </lineage>
</organism>
<sequence>MLDFSLKLFDLTDDFTLEQLEKAYHDLEKNNIKYNIYNEAYLFLKSYLNKKTDDFKPRQETKVLADEIINDYENNKLVIMNQIRNILEFINEPNKQIYLNDLKSLLRNAPFDYEKNPKGTIELWGLYSKYKDASDYYRITNKK</sequence>
<comment type="caution">
    <text evidence="1">The sequence shown here is derived from an EMBL/GenBank/DDBJ whole genome shotgun (WGS) entry which is preliminary data.</text>
</comment>
<reference evidence="1" key="1">
    <citation type="submission" date="2020-10" db="EMBL/GenBank/DDBJ databases">
        <authorList>
            <person name="Gilroy R."/>
        </authorList>
    </citation>
    <scope>NUCLEOTIDE SEQUENCE</scope>
    <source>
        <strain evidence="1">CHK193-30670</strain>
    </source>
</reference>
<evidence type="ECO:0000313" key="1">
    <source>
        <dbReference type="EMBL" id="HIU39994.1"/>
    </source>
</evidence>
<gene>
    <name evidence="1" type="ORF">IAB68_01660</name>
</gene>
<evidence type="ECO:0000313" key="2">
    <source>
        <dbReference type="Proteomes" id="UP000824074"/>
    </source>
</evidence>
<dbReference type="AlphaFoldDB" id="A0A9D1IPX3"/>
<dbReference type="Proteomes" id="UP000824074">
    <property type="component" value="Unassembled WGS sequence"/>
</dbReference>
<name>A0A9D1IPX3_9FIRM</name>
<dbReference type="EMBL" id="DVMT01000017">
    <property type="protein sequence ID" value="HIU39994.1"/>
    <property type="molecule type" value="Genomic_DNA"/>
</dbReference>
<proteinExistence type="predicted"/>